<protein>
    <submittedName>
        <fullName evidence="1">Uncharacterized protein</fullName>
    </submittedName>
</protein>
<proteinExistence type="predicted"/>
<organism evidence="1 2">
    <name type="scientific">Hibiscus sabdariffa</name>
    <name type="common">roselle</name>
    <dbReference type="NCBI Taxonomy" id="183260"/>
    <lineage>
        <taxon>Eukaryota</taxon>
        <taxon>Viridiplantae</taxon>
        <taxon>Streptophyta</taxon>
        <taxon>Embryophyta</taxon>
        <taxon>Tracheophyta</taxon>
        <taxon>Spermatophyta</taxon>
        <taxon>Magnoliopsida</taxon>
        <taxon>eudicotyledons</taxon>
        <taxon>Gunneridae</taxon>
        <taxon>Pentapetalae</taxon>
        <taxon>rosids</taxon>
        <taxon>malvids</taxon>
        <taxon>Malvales</taxon>
        <taxon>Malvaceae</taxon>
        <taxon>Malvoideae</taxon>
        <taxon>Hibiscus</taxon>
    </lineage>
</organism>
<keyword evidence="2" id="KW-1185">Reference proteome</keyword>
<evidence type="ECO:0000313" key="1">
    <source>
        <dbReference type="EMBL" id="KAK8510581.1"/>
    </source>
</evidence>
<gene>
    <name evidence="1" type="ORF">V6N12_055508</name>
</gene>
<dbReference type="EMBL" id="JBBPBM010000084">
    <property type="protein sequence ID" value="KAK8510581.1"/>
    <property type="molecule type" value="Genomic_DNA"/>
</dbReference>
<reference evidence="1 2" key="1">
    <citation type="journal article" date="2024" name="G3 (Bethesda)">
        <title>Genome assembly of Hibiscus sabdariffa L. provides insights into metabolisms of medicinal natural products.</title>
        <authorList>
            <person name="Kim T."/>
        </authorList>
    </citation>
    <scope>NUCLEOTIDE SEQUENCE [LARGE SCALE GENOMIC DNA]</scope>
    <source>
        <strain evidence="1">TK-2024</strain>
        <tissue evidence="1">Old leaves</tissue>
    </source>
</reference>
<evidence type="ECO:0000313" key="2">
    <source>
        <dbReference type="Proteomes" id="UP001472677"/>
    </source>
</evidence>
<dbReference type="Proteomes" id="UP001472677">
    <property type="component" value="Unassembled WGS sequence"/>
</dbReference>
<sequence>MGEDVPLEKTEALKRQRISYALSTLSEKSDSDEDQNLLSCDGFPKFGERSIHRSIYLYNLFKKKLEALWEADPTDDILGEVVDAKLSLNLEYDMSELYWEQHGGKIGYIMGIVIQLSSTGMLRKGSGGI</sequence>
<name>A0ABR2BU47_9ROSI</name>
<comment type="caution">
    <text evidence="1">The sequence shown here is derived from an EMBL/GenBank/DDBJ whole genome shotgun (WGS) entry which is preliminary data.</text>
</comment>
<accession>A0ABR2BU47</accession>